<sequence length="178" mass="19594">MEIRIRPARLDELEELARVEHEADRRFGVVGIDVIVDAPHPTATDYMQAQKGGRVLVAELPSGALAGFVRIEIVDETAHLEQVSVLPDHAGHGVGRALVAAAEDLAFRHGHARMTLTTFSDVPWNGPYYQRLGWEVLAEDDLGPQLRVIRDHERASVLEVQPRQAMTKVLSPSGALTL</sequence>
<dbReference type="InterPro" id="IPR016181">
    <property type="entry name" value="Acyl_CoA_acyltransferase"/>
</dbReference>
<dbReference type="SUPFAM" id="SSF55729">
    <property type="entry name" value="Acyl-CoA N-acyltransferases (Nat)"/>
    <property type="match status" value="1"/>
</dbReference>
<evidence type="ECO:0000313" key="4">
    <source>
        <dbReference type="EMBL" id="MDC5698983.1"/>
    </source>
</evidence>
<dbReference type="PANTHER" id="PTHR43800:SF1">
    <property type="entry name" value="PEPTIDYL-LYSINE N-ACETYLTRANSFERASE YJAB"/>
    <property type="match status" value="1"/>
</dbReference>
<evidence type="ECO:0000313" key="5">
    <source>
        <dbReference type="Proteomes" id="UP001150259"/>
    </source>
</evidence>
<dbReference type="PANTHER" id="PTHR43800">
    <property type="entry name" value="PEPTIDYL-LYSINE N-ACETYLTRANSFERASE YJAB"/>
    <property type="match status" value="1"/>
</dbReference>
<dbReference type="Gene3D" id="3.40.630.30">
    <property type="match status" value="1"/>
</dbReference>
<proteinExistence type="predicted"/>
<dbReference type="EMBL" id="JAPFQL010000098">
    <property type="protein sequence ID" value="MDC5698983.1"/>
    <property type="molecule type" value="Genomic_DNA"/>
</dbReference>
<dbReference type="InterPro" id="IPR000182">
    <property type="entry name" value="GNAT_dom"/>
</dbReference>
<evidence type="ECO:0000256" key="2">
    <source>
        <dbReference type="ARBA" id="ARBA00023315"/>
    </source>
</evidence>
<dbReference type="Proteomes" id="UP001150259">
    <property type="component" value="Unassembled WGS sequence"/>
</dbReference>
<gene>
    <name evidence="4" type="ORF">OO014_17155</name>
</gene>
<evidence type="ECO:0000259" key="3">
    <source>
        <dbReference type="PROSITE" id="PS51186"/>
    </source>
</evidence>
<reference evidence="4 5" key="1">
    <citation type="submission" date="2022-11" db="EMBL/GenBank/DDBJ databases">
        <title>Anaerobic phenanthrene biodegradation by a DNRA strain PheN6.</title>
        <authorList>
            <person name="Zhang Z."/>
        </authorList>
    </citation>
    <scope>NUCLEOTIDE SEQUENCE [LARGE SCALE GENOMIC DNA]</scope>
    <source>
        <strain evidence="4 5">PheN6</strain>
    </source>
</reference>
<evidence type="ECO:0000256" key="1">
    <source>
        <dbReference type="ARBA" id="ARBA00022679"/>
    </source>
</evidence>
<feature type="domain" description="N-acetyltransferase" evidence="3">
    <location>
        <begin position="3"/>
        <end position="164"/>
    </location>
</feature>
<dbReference type="RefSeq" id="WP_272463541.1">
    <property type="nucleotide sequence ID" value="NZ_JAPFQL010000098.1"/>
</dbReference>
<organism evidence="4 5">
    <name type="scientific">Intrasporangium calvum</name>
    <dbReference type="NCBI Taxonomy" id="53358"/>
    <lineage>
        <taxon>Bacteria</taxon>
        <taxon>Bacillati</taxon>
        <taxon>Actinomycetota</taxon>
        <taxon>Actinomycetes</taxon>
        <taxon>Micrococcales</taxon>
        <taxon>Intrasporangiaceae</taxon>
        <taxon>Intrasporangium</taxon>
    </lineage>
</organism>
<accession>A0ABT5GL85</accession>
<comment type="caution">
    <text evidence="4">The sequence shown here is derived from an EMBL/GenBank/DDBJ whole genome shotgun (WGS) entry which is preliminary data.</text>
</comment>
<dbReference type="PROSITE" id="PS51186">
    <property type="entry name" value="GNAT"/>
    <property type="match status" value="1"/>
</dbReference>
<keyword evidence="5" id="KW-1185">Reference proteome</keyword>
<dbReference type="CDD" id="cd04301">
    <property type="entry name" value="NAT_SF"/>
    <property type="match status" value="1"/>
</dbReference>
<name>A0ABT5GL85_9MICO</name>
<keyword evidence="1" id="KW-0808">Transferase</keyword>
<keyword evidence="2" id="KW-0012">Acyltransferase</keyword>
<protein>
    <submittedName>
        <fullName evidence="4">GNAT family N-acetyltransferase</fullName>
    </submittedName>
</protein>
<dbReference type="Pfam" id="PF00583">
    <property type="entry name" value="Acetyltransf_1"/>
    <property type="match status" value="1"/>
</dbReference>